<name>A0ABY9YHU6_9GAMM</name>
<dbReference type="InterPro" id="IPR013368">
    <property type="entry name" value="YecD_YerC"/>
</dbReference>
<dbReference type="PANTHER" id="PTHR40080:SF1">
    <property type="entry name" value="TRPR-LIKE PROTEIN YERC_YECD"/>
    <property type="match status" value="1"/>
</dbReference>
<reference evidence="1 2" key="1">
    <citation type="submission" date="2022-12" db="EMBL/GenBank/DDBJ databases">
        <title>Two new species, Stenotrophomonas aracearum and Stenotrophomonas oahuensis, isolated from Anthurium (Araceae family) in Hawaii.</title>
        <authorList>
            <person name="Chunag S.C."/>
            <person name="Dobhal S."/>
            <person name="Alvarez A."/>
            <person name="Arif M."/>
        </authorList>
    </citation>
    <scope>NUCLEOTIDE SEQUENCE [LARGE SCALE GENOMIC DNA]</scope>
    <source>
        <strain evidence="1 2">A5588</strain>
    </source>
</reference>
<dbReference type="InterPro" id="IPR038116">
    <property type="entry name" value="TrpR-like_sf"/>
</dbReference>
<accession>A0ABY9YHU6</accession>
<dbReference type="SUPFAM" id="SSF48295">
    <property type="entry name" value="TrpR-like"/>
    <property type="match status" value="1"/>
</dbReference>
<gene>
    <name evidence="1" type="ORF">PDM28_08245</name>
</gene>
<evidence type="ECO:0000313" key="1">
    <source>
        <dbReference type="EMBL" id="WNH50265.1"/>
    </source>
</evidence>
<dbReference type="RefSeq" id="WP_311184415.1">
    <property type="nucleotide sequence ID" value="NZ_CP115543.1"/>
</dbReference>
<protein>
    <submittedName>
        <fullName evidence="1">YerC/YecD family TrpR-related protein</fullName>
    </submittedName>
</protein>
<dbReference type="InterPro" id="IPR000831">
    <property type="entry name" value="Trp_repress"/>
</dbReference>
<sequence length="108" mass="11480">MKIRPVPREKDPQADLACLAAAFAGLDSEAQVTAFLRDLCTPAELEALSDRWKVVPLLRQGVPYREIHELTGVSVTTTGRVARSLDHGHGGYAAAIAATATPASPESE</sequence>
<dbReference type="InterPro" id="IPR010921">
    <property type="entry name" value="Trp_repressor/repl_initiator"/>
</dbReference>
<evidence type="ECO:0000313" key="2">
    <source>
        <dbReference type="Proteomes" id="UP001305421"/>
    </source>
</evidence>
<dbReference type="PANTHER" id="PTHR40080">
    <property type="entry name" value="LMO1763 PROTEIN"/>
    <property type="match status" value="1"/>
</dbReference>
<dbReference type="Gene3D" id="1.10.1270.10">
    <property type="entry name" value="TrpR-like"/>
    <property type="match status" value="1"/>
</dbReference>
<proteinExistence type="predicted"/>
<dbReference type="Pfam" id="PF01371">
    <property type="entry name" value="Trp_repressor"/>
    <property type="match status" value="1"/>
</dbReference>
<dbReference type="Proteomes" id="UP001305421">
    <property type="component" value="Chromosome"/>
</dbReference>
<organism evidence="1 2">
    <name type="scientific">Stenotrophomonas aracearum</name>
    <dbReference type="NCBI Taxonomy" id="3003272"/>
    <lineage>
        <taxon>Bacteria</taxon>
        <taxon>Pseudomonadati</taxon>
        <taxon>Pseudomonadota</taxon>
        <taxon>Gammaproteobacteria</taxon>
        <taxon>Lysobacterales</taxon>
        <taxon>Lysobacteraceae</taxon>
        <taxon>Stenotrophomonas</taxon>
    </lineage>
</organism>
<dbReference type="EMBL" id="CP115543">
    <property type="protein sequence ID" value="WNH50265.1"/>
    <property type="molecule type" value="Genomic_DNA"/>
</dbReference>
<dbReference type="PIRSF" id="PIRSF012508">
    <property type="entry name" value="YerC"/>
    <property type="match status" value="1"/>
</dbReference>
<dbReference type="NCBIfam" id="TIGR02531">
    <property type="entry name" value="yecD_yerC"/>
    <property type="match status" value="1"/>
</dbReference>
<keyword evidence="2" id="KW-1185">Reference proteome</keyword>